<sequence length="461" mass="53420">MENKKAMRTASDFDHLGPFLSKQHPEFLKIFEAIEELPIDDAHCHLVTDREPIMTSTRFLERMSLAAMDTVPAYFPAGVYDRWLVGDEKARHDLNAKYGIQQKIDGIIGDISQSIFVKFLVKEMAQFLGCELNLEAVMEARNARSKNYWSYVSSLLQDVRYENVMVDTGYCEGASRAEIDRYEEGILPCRMNRLARIEMIQKELFPLEITFEEYEQRYTARLLDLLDGTGNYGKKSCGMKSYLLPYIGLIEPLYDREIARGSWQALRASYHNIPMMDRQSEYNLSKDLRRYNFTLALEECLTRDIPMQIHTGDGEAPSVILRNQDPFYLEEVCRFDRDGVMRMPKIIPLHAGYPSVGKAAWLSHLYPNCYFELSIMTPFVHQNLFQRYMQVMEVVPLSKILYASDAFHVPELYWLAGRWGKRYLAKALTEYVVGGSLDFDEAIEGARMILYKNNRSLYAVD</sequence>
<dbReference type="AlphaFoldDB" id="A0A444HJQ9"/>
<evidence type="ECO:0000259" key="1">
    <source>
        <dbReference type="Pfam" id="PF04909"/>
    </source>
</evidence>
<feature type="domain" description="Amidohydrolase-related" evidence="1">
    <location>
        <begin position="294"/>
        <end position="421"/>
    </location>
</feature>
<dbReference type="GO" id="GO:0016787">
    <property type="term" value="F:hydrolase activity"/>
    <property type="evidence" value="ECO:0007669"/>
    <property type="project" value="UniProtKB-KW"/>
</dbReference>
<dbReference type="Pfam" id="PF04909">
    <property type="entry name" value="Amidohydro_2"/>
    <property type="match status" value="1"/>
</dbReference>
<dbReference type="EMBL" id="SBHX01000104">
    <property type="protein sequence ID" value="RWX21887.1"/>
    <property type="molecule type" value="Genomic_DNA"/>
</dbReference>
<dbReference type="PANTHER" id="PTHR43383:SF2">
    <property type="entry name" value="AMIDOHYDROLASE 2 FAMILY PROTEIN"/>
    <property type="match status" value="1"/>
</dbReference>
<proteinExistence type="predicted"/>
<evidence type="ECO:0000313" key="2">
    <source>
        <dbReference type="EMBL" id="RWX21887.1"/>
    </source>
</evidence>
<evidence type="ECO:0000313" key="3">
    <source>
        <dbReference type="Proteomes" id="UP000283817"/>
    </source>
</evidence>
<name>A0A444HJQ9_RHILE</name>
<reference evidence="2 3" key="1">
    <citation type="submission" date="2019-01" db="EMBL/GenBank/DDBJ databases">
        <title>RHIZO-ID as a novel technology for direct rhizobia identification.</title>
        <authorList>
            <person name="De Meyer S.E."/>
        </authorList>
    </citation>
    <scope>NUCLEOTIDE SEQUENCE [LARGE SCALE GENOMIC DNA]</scope>
    <source>
        <strain evidence="2 3">WSM448</strain>
    </source>
</reference>
<dbReference type="Gene3D" id="3.20.20.140">
    <property type="entry name" value="Metal-dependent hydrolases"/>
    <property type="match status" value="1"/>
</dbReference>
<accession>A0A444HJQ9</accession>
<comment type="caution">
    <text evidence="2">The sequence shown here is derived from an EMBL/GenBank/DDBJ whole genome shotgun (WGS) entry which is preliminary data.</text>
</comment>
<dbReference type="SUPFAM" id="SSF51556">
    <property type="entry name" value="Metallo-dependent hydrolases"/>
    <property type="match status" value="1"/>
</dbReference>
<dbReference type="PANTHER" id="PTHR43383">
    <property type="entry name" value="NODULIN 6"/>
    <property type="match status" value="1"/>
</dbReference>
<protein>
    <submittedName>
        <fullName evidence="2">Amidohydrolase</fullName>
    </submittedName>
</protein>
<gene>
    <name evidence="2" type="ORF">EHI47_34930</name>
</gene>
<dbReference type="InterPro" id="IPR032466">
    <property type="entry name" value="Metal_Hydrolase"/>
</dbReference>
<dbReference type="Proteomes" id="UP000283817">
    <property type="component" value="Unassembled WGS sequence"/>
</dbReference>
<organism evidence="2 3">
    <name type="scientific">Rhizobium leguminosarum</name>
    <dbReference type="NCBI Taxonomy" id="384"/>
    <lineage>
        <taxon>Bacteria</taxon>
        <taxon>Pseudomonadati</taxon>
        <taxon>Pseudomonadota</taxon>
        <taxon>Alphaproteobacteria</taxon>
        <taxon>Hyphomicrobiales</taxon>
        <taxon>Rhizobiaceae</taxon>
        <taxon>Rhizobium/Agrobacterium group</taxon>
        <taxon>Rhizobium</taxon>
    </lineage>
</organism>
<dbReference type="InterPro" id="IPR006680">
    <property type="entry name" value="Amidohydro-rel"/>
</dbReference>
<keyword evidence="2" id="KW-0378">Hydrolase</keyword>